<accession>A0A1I2J8C4</accession>
<sequence>MSNEFKRLALFGIIISLLTSTYVSFLGTIFKQGFGTENLVYNWLSLVLKAYIAVLPFVLITGPLVRRLADWIFVKLTSIKKK</sequence>
<name>A0A1I2J8C4_9BACT</name>
<keyword evidence="1" id="KW-1133">Transmembrane helix</keyword>
<evidence type="ECO:0000256" key="1">
    <source>
        <dbReference type="SAM" id="Phobius"/>
    </source>
</evidence>
<dbReference type="STRING" id="1003.SAMN04488541_10424"/>
<dbReference type="Proteomes" id="UP000199513">
    <property type="component" value="Unassembled WGS sequence"/>
</dbReference>
<dbReference type="InterPro" id="IPR021529">
    <property type="entry name" value="DUF2798"/>
</dbReference>
<dbReference type="OrthoDB" id="9799565at2"/>
<reference evidence="2 3" key="1">
    <citation type="submission" date="2016-10" db="EMBL/GenBank/DDBJ databases">
        <authorList>
            <person name="de Groot N.N."/>
        </authorList>
    </citation>
    <scope>NUCLEOTIDE SEQUENCE [LARGE SCALE GENOMIC DNA]</scope>
    <source>
        <strain>GEY</strain>
        <strain evidence="3">DSM 9560</strain>
    </source>
</reference>
<feature type="transmembrane region" description="Helical" evidence="1">
    <location>
        <begin position="41"/>
        <end position="65"/>
    </location>
</feature>
<dbReference type="EMBL" id="FONY01000042">
    <property type="protein sequence ID" value="SFF49467.1"/>
    <property type="molecule type" value="Genomic_DNA"/>
</dbReference>
<gene>
    <name evidence="2" type="ORF">SAMN04488541_10424</name>
</gene>
<dbReference type="AlphaFoldDB" id="A0A1I2J8C4"/>
<evidence type="ECO:0008006" key="4">
    <source>
        <dbReference type="Google" id="ProtNLM"/>
    </source>
</evidence>
<proteinExistence type="predicted"/>
<keyword evidence="1" id="KW-0812">Transmembrane</keyword>
<organism evidence="2 3">
    <name type="scientific">Thermoflexibacter ruber</name>
    <dbReference type="NCBI Taxonomy" id="1003"/>
    <lineage>
        <taxon>Bacteria</taxon>
        <taxon>Pseudomonadati</taxon>
        <taxon>Bacteroidota</taxon>
        <taxon>Cytophagia</taxon>
        <taxon>Cytophagales</taxon>
        <taxon>Thermoflexibacteraceae</taxon>
        <taxon>Thermoflexibacter</taxon>
    </lineage>
</organism>
<dbReference type="RefSeq" id="WP_143090989.1">
    <property type="nucleotide sequence ID" value="NZ_FONY01000042.1"/>
</dbReference>
<keyword evidence="1" id="KW-0472">Membrane</keyword>
<evidence type="ECO:0000313" key="2">
    <source>
        <dbReference type="EMBL" id="SFF49467.1"/>
    </source>
</evidence>
<dbReference type="Pfam" id="PF11391">
    <property type="entry name" value="DUF2798"/>
    <property type="match status" value="1"/>
</dbReference>
<keyword evidence="3" id="KW-1185">Reference proteome</keyword>
<protein>
    <recommendedName>
        <fullName evidence="4">DUF2798 domain-containing protein</fullName>
    </recommendedName>
</protein>
<evidence type="ECO:0000313" key="3">
    <source>
        <dbReference type="Proteomes" id="UP000199513"/>
    </source>
</evidence>